<proteinExistence type="predicted"/>
<protein>
    <submittedName>
        <fullName evidence="1">No significant database hits</fullName>
    </submittedName>
    <submittedName>
        <fullName evidence="3">Peptide antibiotic darobactin D</fullName>
    </submittedName>
</protein>
<dbReference type="EMBL" id="CGBR01000006">
    <property type="protein sequence ID" value="CFQ58785.1"/>
    <property type="molecule type" value="Genomic_DNA"/>
</dbReference>
<evidence type="ECO:0000313" key="4">
    <source>
        <dbReference type="Proteomes" id="UP000041601"/>
    </source>
</evidence>
<reference evidence="3 6" key="3">
    <citation type="submission" date="2021-01" db="EMBL/GenBank/DDBJ databases">
        <title>FDA dAtabase for Regulatory Grade micrObial Sequences (FDA-ARGOS): Supporting development and validation of Infectious Disease Dx tests.</title>
        <authorList>
            <person name="Blissenbach B."/>
            <person name="Krut O."/>
            <person name="Tallon L."/>
            <person name="Sadzewicz L."/>
            <person name="Zhao X."/>
            <person name="Boylan J."/>
            <person name="Ott S."/>
            <person name="Bowen H."/>
            <person name="Vavikolanu K."/>
            <person name="Mehta A."/>
            <person name="Aluvathingal J."/>
            <person name="Nadendla S."/>
            <person name="Yan Y."/>
            <person name="Sichtig H."/>
        </authorList>
    </citation>
    <scope>NUCLEOTIDE SEQUENCE [LARGE SCALE GENOMIC DNA]</scope>
    <source>
        <strain evidence="3 6">FDAARGOS_1082</strain>
    </source>
</reference>
<reference evidence="2 4" key="2">
    <citation type="submission" date="2015-03" db="EMBL/GenBank/DDBJ databases">
        <authorList>
            <consortium name="Pathogen Informatics"/>
            <person name="Murphy D."/>
        </authorList>
    </citation>
    <scope>NUCLEOTIDE SEQUENCE [LARGE SCALE GENOMIC DNA]</scope>
    <source>
        <strain evidence="2 4">IP05342</strain>
    </source>
</reference>
<dbReference type="PATRIC" id="fig|630.30.peg.1222"/>
<evidence type="ECO:0000313" key="6">
    <source>
        <dbReference type="Proteomes" id="UP000595309"/>
    </source>
</evidence>
<reference evidence="1 5" key="1">
    <citation type="submission" date="2015-03" db="EMBL/GenBank/DDBJ databases">
        <authorList>
            <person name="Murphy D."/>
        </authorList>
    </citation>
    <scope>NUCLEOTIDE SEQUENCE [LARGE SCALE GENOMIC DNA]</scope>
    <source>
        <strain evidence="1 5">IP26249</strain>
    </source>
</reference>
<dbReference type="EMBL" id="CP068146">
    <property type="protein sequence ID" value="QQU46257.1"/>
    <property type="molecule type" value="Genomic_DNA"/>
</dbReference>
<dbReference type="GeneID" id="31409770"/>
<keyword evidence="4" id="KW-1185">Reference proteome</keyword>
<dbReference type="RefSeq" id="WP_005162253.1">
    <property type="nucleotide sequence ID" value="NZ_CGBC01000023.1"/>
</dbReference>
<accession>A0A0E1NAB5</accession>
<evidence type="ECO:0000313" key="3">
    <source>
        <dbReference type="EMBL" id="QQU46257.1"/>
    </source>
</evidence>
<name>A0A0E1NAB5_YEREN</name>
<dbReference type="Proteomes" id="UP000595309">
    <property type="component" value="Chromosome"/>
</dbReference>
<gene>
    <name evidence="3" type="primary">darA-d</name>
    <name evidence="1" type="ORF">ERS137941_01379</name>
    <name evidence="2" type="ORF">ERS137959_02431</name>
    <name evidence="3" type="ORF">I6I39_15055</name>
</gene>
<dbReference type="Proteomes" id="UP000048841">
    <property type="component" value="Unassembled WGS sequence"/>
</dbReference>
<dbReference type="NCBIfam" id="NF038004">
    <property type="entry name" value="darobactin_RiPP"/>
    <property type="match status" value="1"/>
</dbReference>
<dbReference type="KEGG" id="yet:CH48_3050"/>
<organism evidence="1 5">
    <name type="scientific">Yersinia enterocolitica</name>
    <dbReference type="NCBI Taxonomy" id="630"/>
    <lineage>
        <taxon>Bacteria</taxon>
        <taxon>Pseudomonadati</taxon>
        <taxon>Pseudomonadota</taxon>
        <taxon>Gammaproteobacteria</taxon>
        <taxon>Enterobacterales</taxon>
        <taxon>Yersiniaceae</taxon>
        <taxon>Yersinia</taxon>
    </lineage>
</organism>
<evidence type="ECO:0000313" key="1">
    <source>
        <dbReference type="EMBL" id="CFQ58785.1"/>
    </source>
</evidence>
<evidence type="ECO:0000313" key="2">
    <source>
        <dbReference type="EMBL" id="CND87156.1"/>
    </source>
</evidence>
<evidence type="ECO:0000313" key="5">
    <source>
        <dbReference type="Proteomes" id="UP000048841"/>
    </source>
</evidence>
<dbReference type="AlphaFoldDB" id="A0A0E1NAB5"/>
<sequence>MENYMYTSHQSDLNTNNGKLIALKTKLEALDESFENNSLHISYDEIEKIKNNSLKSKITAWNWSRSFAEE</sequence>
<dbReference type="Proteomes" id="UP000041601">
    <property type="component" value="Unassembled WGS sequence"/>
</dbReference>
<dbReference type="EMBL" id="CPXJ01000027">
    <property type="protein sequence ID" value="CND87156.1"/>
    <property type="molecule type" value="Genomic_DNA"/>
</dbReference>